<keyword evidence="3 11" id="KW-0812">Transmembrane</keyword>
<feature type="region of interest" description="Disordered" evidence="10">
    <location>
        <begin position="1286"/>
        <end position="1369"/>
    </location>
</feature>
<feature type="transmembrane region" description="Helical" evidence="11">
    <location>
        <begin position="485"/>
        <end position="505"/>
    </location>
</feature>
<dbReference type="SUPFAM" id="SSF53850">
    <property type="entry name" value="Periplasmic binding protein-like II"/>
    <property type="match status" value="3"/>
</dbReference>
<feature type="transmembrane region" description="Helical" evidence="11">
    <location>
        <begin position="1081"/>
        <end position="1102"/>
    </location>
</feature>
<evidence type="ECO:0000256" key="9">
    <source>
        <dbReference type="PIRSR" id="PIRSR601508-3"/>
    </source>
</evidence>
<organism evidence="13 14">
    <name type="scientific">Batillaria attramentaria</name>
    <dbReference type="NCBI Taxonomy" id="370345"/>
    <lineage>
        <taxon>Eukaryota</taxon>
        <taxon>Metazoa</taxon>
        <taxon>Spiralia</taxon>
        <taxon>Lophotrochozoa</taxon>
        <taxon>Mollusca</taxon>
        <taxon>Gastropoda</taxon>
        <taxon>Caenogastropoda</taxon>
        <taxon>Sorbeoconcha</taxon>
        <taxon>Cerithioidea</taxon>
        <taxon>Batillariidae</taxon>
        <taxon>Batillaria</taxon>
    </lineage>
</organism>
<dbReference type="InterPro" id="IPR001508">
    <property type="entry name" value="Iono_Glu_rcpt_met"/>
</dbReference>
<feature type="binding site" evidence="8">
    <location>
        <position position="439"/>
    </location>
    <ligand>
        <name>L-glutamate</name>
        <dbReference type="ChEBI" id="CHEBI:29985"/>
    </ligand>
</feature>
<evidence type="ECO:0000256" key="10">
    <source>
        <dbReference type="SAM" id="MobiDB-lite"/>
    </source>
</evidence>
<evidence type="ECO:0000256" key="11">
    <source>
        <dbReference type="SAM" id="Phobius"/>
    </source>
</evidence>
<dbReference type="Pfam" id="PF00060">
    <property type="entry name" value="Lig_chan"/>
    <property type="match status" value="2"/>
</dbReference>
<feature type="domain" description="Ionotropic glutamate receptor C-terminal" evidence="12">
    <location>
        <begin position="484"/>
        <end position="757"/>
    </location>
</feature>
<dbReference type="EMBL" id="JACVVK020000490">
    <property type="protein sequence ID" value="KAK7471509.1"/>
    <property type="molecule type" value="Genomic_DNA"/>
</dbReference>
<feature type="transmembrane region" description="Helical" evidence="11">
    <location>
        <begin position="563"/>
        <end position="585"/>
    </location>
</feature>
<dbReference type="PANTHER" id="PTHR42643:SF30">
    <property type="entry name" value="IONOTROPIC RECEPTOR 40A-RELATED"/>
    <property type="match status" value="1"/>
</dbReference>
<keyword evidence="5 11" id="KW-0472">Membrane</keyword>
<sequence length="1369" mass="151805">NGREAVYQEVWAGMQRFAAEDSDVLSENTTKLAEKVRSENFVLFFYERPAQTIFAEDCRVVTVDAGMRQTLASLVLPKGSALTRPISDVIQRLHADGILAQWTANWFPRATCPTASGPIVISLIHLQGVLLIVSVGLGLAFVVLIVEIVYSRANAPFFCNDEALERQFMANTSRILSVLLKLNWKEVTIVVEEISSEYNQLQLSLTSRRFDIVRDGDFVSDVEALTGSQEFSENGIQNVIIFGDEALSGEWVSRMVKTGEESWHPLNVMLLCSLPCVQSALHETLHPIVEASRLEQEYGTQTAFGMSSRWLLIPTGGDNLLDHLHVSNVTMDNVALLSTASAAKQKYRGRTPVRCNHLERAVVHTLMWTDQGRTWANVGDISNFINDFGKFTNQVKTKDLVRGCEGCLTNKLFPNTRNGYNGRHIHVIAKEDVDVGLAPTDVLLERMEMMDFSAPIIFSTVVMAYRKPEVSRDFRMPFGPLSTWVWLGTGGSLLLVSVIVTLLEVNVQARCASRRETSHGHRLTLWSWLRMADRVVQITGAALLAEASEVTLRSRPGRVLLSSWWMFSLVMAAAYSGTLTAFLSATKDTQLFSSLQDLVTKEHDYTWGTPGGTALTVFLQRSNETILRDVWAGMKRFEAEDPDVFSENITKLAEKVVSEDFVLFQSEVFAMSLFGDECDVAVVPVGIKASMVSIAFPKGSSLVRPFTDITLRLHADGILALWTRTWFPRAECSSPSGPVVISLLHVQGVFLVVSVGLALALVVLMVERLSVVQQTESFLQVLDFADHGIQHLLMSGSEALSGEWVRRIVKTGEDSWRPLNIVMLCSLPCVKSALHKASDMEQEYGTQSAFGMSSRWLLIPTGGDNLLDHLHVSNVTMDNVAVADFKPRLSCDVHDRCKWRKRMAIHTLLWTKGRYEILEPADGLWGTGIAEDADVGAYGHVIRRNVDLGLVPTDVIPQRAQMMEFSVPVLYTPIVMVYRKPEVVPHLQTLRGPLSMTVLWTVGGALVIVSSLIFVMEVATGTRDQQRAQITNDLSASHPSKLWNWLSTLDMAVQVTGAAVLCEPSEVTLRSRPGRVLLSSWWMFSLVMAAAYSGTLTAFLSVSKDTQLFTSLQDLVTKQHDYKWGTSAGLSLAITFKNSTEPLLQEIWMGMQGFAASDPDILTENTTALISKVRSENFVFMSTMTYARSYFGEDCDIAIVDARLKTSLIGLVLPKGSSLTRPISDMWVFYYNTETKEEDNSVTEMNNHAVFLSPFVFFQHPETTQQRHSVQVDRFLVSTDLLPRDTGSQGHIPASRTRLSPRGARGGGAGPRGAFAGNCLQKTMERKPKTNTQEMGYCYPGQTATEEASAPVTQDKDSQVGSSIFAETE</sequence>
<evidence type="ECO:0000313" key="14">
    <source>
        <dbReference type="Proteomes" id="UP001519460"/>
    </source>
</evidence>
<evidence type="ECO:0000256" key="5">
    <source>
        <dbReference type="ARBA" id="ARBA00023136"/>
    </source>
</evidence>
<evidence type="ECO:0000256" key="3">
    <source>
        <dbReference type="ARBA" id="ARBA00022692"/>
    </source>
</evidence>
<dbReference type="PRINTS" id="PR00177">
    <property type="entry name" value="NMDARECEPTOR"/>
</dbReference>
<evidence type="ECO:0000256" key="4">
    <source>
        <dbReference type="ARBA" id="ARBA00022989"/>
    </source>
</evidence>
<feature type="disulfide bond" evidence="9">
    <location>
        <begin position="678"/>
        <end position="732"/>
    </location>
</feature>
<accession>A0ABD0JDM8</accession>
<reference evidence="13 14" key="1">
    <citation type="journal article" date="2023" name="Sci. Data">
        <title>Genome assembly of the Korean intertidal mud-creeper Batillaria attramentaria.</title>
        <authorList>
            <person name="Patra A.K."/>
            <person name="Ho P.T."/>
            <person name="Jun S."/>
            <person name="Lee S.J."/>
            <person name="Kim Y."/>
            <person name="Won Y.J."/>
        </authorList>
    </citation>
    <scope>NUCLEOTIDE SEQUENCE [LARGE SCALE GENOMIC DNA]</scope>
    <source>
        <strain evidence="13">Wonlab-2016</strain>
    </source>
</reference>
<feature type="non-terminal residue" evidence="13">
    <location>
        <position position="1"/>
    </location>
</feature>
<keyword evidence="7" id="KW-0325">Glycoprotein</keyword>
<evidence type="ECO:0000256" key="7">
    <source>
        <dbReference type="ARBA" id="ARBA00023180"/>
    </source>
</evidence>
<name>A0ABD0JDM8_9CAEN</name>
<dbReference type="GO" id="GO:0005886">
    <property type="term" value="C:plasma membrane"/>
    <property type="evidence" value="ECO:0007669"/>
    <property type="project" value="UniProtKB-SubCell"/>
</dbReference>
<keyword evidence="9" id="KW-1015">Disulfide bond</keyword>
<dbReference type="Gene3D" id="3.40.190.10">
    <property type="entry name" value="Periplasmic binding protein-like II"/>
    <property type="match status" value="2"/>
</dbReference>
<comment type="caution">
    <text evidence="13">The sequence shown here is derived from an EMBL/GenBank/DDBJ whole genome shotgun (WGS) entry which is preliminary data.</text>
</comment>
<protein>
    <recommendedName>
        <fullName evidence="12">Ionotropic glutamate receptor C-terminal domain-containing protein</fullName>
    </recommendedName>
</protein>
<feature type="domain" description="Ionotropic glutamate receptor C-terminal" evidence="12">
    <location>
        <begin position="1000"/>
        <end position="1316"/>
    </location>
</feature>
<dbReference type="GO" id="GO:0050906">
    <property type="term" value="P:detection of stimulus involved in sensory perception"/>
    <property type="evidence" value="ECO:0007669"/>
    <property type="project" value="UniProtKB-ARBA"/>
</dbReference>
<evidence type="ECO:0000256" key="6">
    <source>
        <dbReference type="ARBA" id="ARBA00023170"/>
    </source>
</evidence>
<evidence type="ECO:0000313" key="13">
    <source>
        <dbReference type="EMBL" id="KAK7471509.1"/>
    </source>
</evidence>
<feature type="binding site" evidence="8">
    <location>
        <position position="446"/>
    </location>
    <ligand>
        <name>L-glutamate</name>
        <dbReference type="ChEBI" id="CHEBI:29985"/>
    </ligand>
</feature>
<gene>
    <name evidence="13" type="ORF">BaRGS_00035848</name>
</gene>
<evidence type="ECO:0000256" key="1">
    <source>
        <dbReference type="ARBA" id="ARBA00004651"/>
    </source>
</evidence>
<dbReference type="Proteomes" id="UP001519460">
    <property type="component" value="Unassembled WGS sequence"/>
</dbReference>
<keyword evidence="6" id="KW-0675">Receptor</keyword>
<feature type="transmembrane region" description="Helical" evidence="11">
    <location>
        <begin position="128"/>
        <end position="150"/>
    </location>
</feature>
<dbReference type="Gene3D" id="1.10.287.70">
    <property type="match status" value="1"/>
</dbReference>
<evidence type="ECO:0000259" key="12">
    <source>
        <dbReference type="Pfam" id="PF00060"/>
    </source>
</evidence>
<feature type="transmembrane region" description="Helical" evidence="11">
    <location>
        <begin position="998"/>
        <end position="1021"/>
    </location>
</feature>
<dbReference type="InterPro" id="IPR052192">
    <property type="entry name" value="Insect_Ionotropic_Sensory_Rcpt"/>
</dbReference>
<comment type="subcellular location">
    <subcellularLocation>
        <location evidence="1">Cell membrane</location>
        <topology evidence="1">Multi-pass membrane protein</topology>
    </subcellularLocation>
</comment>
<evidence type="ECO:0000256" key="2">
    <source>
        <dbReference type="ARBA" id="ARBA00022475"/>
    </source>
</evidence>
<keyword evidence="14" id="KW-1185">Reference proteome</keyword>
<proteinExistence type="predicted"/>
<dbReference type="InterPro" id="IPR001320">
    <property type="entry name" value="Iontro_rcpt_C"/>
</dbReference>
<keyword evidence="4 11" id="KW-1133">Transmembrane helix</keyword>
<evidence type="ECO:0000256" key="8">
    <source>
        <dbReference type="PIRSR" id="PIRSR601508-1"/>
    </source>
</evidence>
<keyword evidence="2" id="KW-1003">Cell membrane</keyword>
<dbReference type="PANTHER" id="PTHR42643">
    <property type="entry name" value="IONOTROPIC RECEPTOR 20A-RELATED"/>
    <property type="match status" value="1"/>
</dbReference>